<dbReference type="Proteomes" id="UP000694920">
    <property type="component" value="Unplaced"/>
</dbReference>
<dbReference type="InterPro" id="IPR010376">
    <property type="entry name" value="GBBH-like_N"/>
</dbReference>
<sequence length="291" mass="33353">MAYLIMKASGAIKLLKLFVVDNFMVLRLEDEEEMKIDLEWLRDHCRCSLCFNTMTHQRKLTLLDFPSTIRPDSFKVSNGKLDVTWNDGHDSTYNINWLKRNIRYEGDDTIDTRIPWTNPPNMEVIDYESFMNGENGVIAILKSILQFGIAMIVGAKPNLQVTEEISKKIGPVQKTLFGEMWELNHDLTAVSHKDSAYTHDSLDVHTDNTYWSDAAGLQIFHCYKPADSGGETLLIDGLKIVEDLKVKHRACYERLCKTPVSATYIEDGQCHEHVDPIIKLHPVTKKLLQIR</sequence>
<dbReference type="GO" id="GO:0045329">
    <property type="term" value="P:carnitine biosynthetic process"/>
    <property type="evidence" value="ECO:0007669"/>
    <property type="project" value="UniProtKB-KW"/>
</dbReference>
<dbReference type="InterPro" id="IPR050411">
    <property type="entry name" value="AlphaKG_dependent_hydroxylases"/>
</dbReference>
<reference evidence="19" key="1">
    <citation type="submission" date="2025-08" db="UniProtKB">
        <authorList>
            <consortium name="RefSeq"/>
        </authorList>
    </citation>
    <scope>IDENTIFICATION</scope>
</reference>
<comment type="cofactor">
    <cofactor evidence="1">
        <name>Fe(2+)</name>
        <dbReference type="ChEBI" id="CHEBI:29033"/>
    </cofactor>
</comment>
<evidence type="ECO:0000256" key="6">
    <source>
        <dbReference type="ARBA" id="ARBA00022723"/>
    </source>
</evidence>
<feature type="domain" description="Gamma-butyrobetaine hydroxylase-like N-terminal" evidence="17">
    <location>
        <begin position="23"/>
        <end position="98"/>
    </location>
</feature>
<dbReference type="Gene3D" id="3.60.130.10">
    <property type="entry name" value="Clavaminate synthase-like"/>
    <property type="match status" value="1"/>
</dbReference>
<dbReference type="Pfam" id="PF02668">
    <property type="entry name" value="TauD"/>
    <property type="match status" value="1"/>
</dbReference>
<dbReference type="EC" id="1.14.11.8" evidence="5"/>
<dbReference type="AlphaFoldDB" id="A0AAJ7RRL6"/>
<organism evidence="18 19">
    <name type="scientific">Cephus cinctus</name>
    <name type="common">Wheat stem sawfly</name>
    <dbReference type="NCBI Taxonomy" id="211228"/>
    <lineage>
        <taxon>Eukaryota</taxon>
        <taxon>Metazoa</taxon>
        <taxon>Ecdysozoa</taxon>
        <taxon>Arthropoda</taxon>
        <taxon>Hexapoda</taxon>
        <taxon>Insecta</taxon>
        <taxon>Pterygota</taxon>
        <taxon>Neoptera</taxon>
        <taxon>Endopterygota</taxon>
        <taxon>Hymenoptera</taxon>
        <taxon>Cephoidea</taxon>
        <taxon>Cephidae</taxon>
        <taxon>Cephus</taxon>
    </lineage>
</organism>
<proteinExistence type="inferred from homology"/>
<keyword evidence="18" id="KW-1185">Reference proteome</keyword>
<dbReference type="GeneID" id="107272779"/>
<dbReference type="SUPFAM" id="SSF51197">
    <property type="entry name" value="Clavaminate synthase-like"/>
    <property type="match status" value="1"/>
</dbReference>
<keyword evidence="8 19" id="KW-0223">Dioxygenase</keyword>
<evidence type="ECO:0000256" key="14">
    <source>
        <dbReference type="ARBA" id="ARBA00046008"/>
    </source>
</evidence>
<protein>
    <recommendedName>
        <fullName evidence="5">trimethyllysine dioxygenase</fullName>
        <ecNumber evidence="5">1.14.11.8</ecNumber>
    </recommendedName>
    <alternativeName>
        <fullName evidence="12">Epsilon-trimethyllysine 2-oxoglutarate dioxygenase</fullName>
    </alternativeName>
    <alternativeName>
        <fullName evidence="11">TML hydroxylase</fullName>
    </alternativeName>
    <alternativeName>
        <fullName evidence="13">TML-alpha-ketoglutarate dioxygenase</fullName>
    </alternativeName>
</protein>
<name>A0AAJ7RRL6_CEPCN</name>
<accession>A0AAJ7RRL6</accession>
<evidence type="ECO:0000256" key="1">
    <source>
        <dbReference type="ARBA" id="ARBA00001954"/>
    </source>
</evidence>
<evidence type="ECO:0000256" key="2">
    <source>
        <dbReference type="ARBA" id="ARBA00001961"/>
    </source>
</evidence>
<evidence type="ECO:0000256" key="3">
    <source>
        <dbReference type="ARBA" id="ARBA00005022"/>
    </source>
</evidence>
<evidence type="ECO:0000256" key="11">
    <source>
        <dbReference type="ARBA" id="ARBA00030363"/>
    </source>
</evidence>
<evidence type="ECO:0000259" key="17">
    <source>
        <dbReference type="Pfam" id="PF06155"/>
    </source>
</evidence>
<dbReference type="RefSeq" id="XP_024945833.1">
    <property type="nucleotide sequence ID" value="XM_025090065.1"/>
</dbReference>
<evidence type="ECO:0000313" key="18">
    <source>
        <dbReference type="Proteomes" id="UP000694920"/>
    </source>
</evidence>
<evidence type="ECO:0000256" key="5">
    <source>
        <dbReference type="ARBA" id="ARBA00012267"/>
    </source>
</evidence>
<feature type="domain" description="TauD/TfdA-like" evidence="16">
    <location>
        <begin position="124"/>
        <end position="284"/>
    </location>
</feature>
<dbReference type="FunFam" id="3.30.2020.30:FF:000002">
    <property type="entry name" value="Putative gamma-butyrobetaine dioxygenase"/>
    <property type="match status" value="1"/>
</dbReference>
<evidence type="ECO:0000256" key="8">
    <source>
        <dbReference type="ARBA" id="ARBA00022964"/>
    </source>
</evidence>
<evidence type="ECO:0000256" key="7">
    <source>
        <dbReference type="ARBA" id="ARBA00022873"/>
    </source>
</evidence>
<dbReference type="Pfam" id="PF06155">
    <property type="entry name" value="GBBH-like_N"/>
    <property type="match status" value="1"/>
</dbReference>
<evidence type="ECO:0000313" key="19">
    <source>
        <dbReference type="RefSeq" id="XP_024945833.1"/>
    </source>
</evidence>
<keyword evidence="7" id="KW-0124">Carnitine biosynthesis</keyword>
<dbReference type="Gene3D" id="3.30.2020.30">
    <property type="match status" value="1"/>
</dbReference>
<dbReference type="GO" id="GO:0005739">
    <property type="term" value="C:mitochondrion"/>
    <property type="evidence" value="ECO:0007669"/>
    <property type="project" value="TreeGrafter"/>
</dbReference>
<keyword evidence="6" id="KW-0479">Metal-binding</keyword>
<comment type="pathway">
    <text evidence="3">Amine and polyamine biosynthesis; carnitine biosynthesis.</text>
</comment>
<dbReference type="GO" id="GO:0050353">
    <property type="term" value="F:trimethyllysine dioxygenase activity"/>
    <property type="evidence" value="ECO:0007669"/>
    <property type="project" value="UniProtKB-EC"/>
</dbReference>
<comment type="catalytic activity">
    <reaction evidence="15">
        <text>N(6),N(6),N(6)-trimethyl-L-lysine + 2-oxoglutarate + O2 = (3S)-3-hydroxy-N(6),N(6),N(6)-trimethyl-L-lysine + succinate + CO2</text>
        <dbReference type="Rhea" id="RHEA:14181"/>
        <dbReference type="ChEBI" id="CHEBI:15379"/>
        <dbReference type="ChEBI" id="CHEBI:16526"/>
        <dbReference type="ChEBI" id="CHEBI:16810"/>
        <dbReference type="ChEBI" id="CHEBI:30031"/>
        <dbReference type="ChEBI" id="CHEBI:58100"/>
        <dbReference type="ChEBI" id="CHEBI:141499"/>
        <dbReference type="EC" id="1.14.11.8"/>
    </reaction>
</comment>
<dbReference type="PANTHER" id="PTHR10696:SF51">
    <property type="entry name" value="TRIMETHYLLYSINE DIOXYGENASE, MITOCHONDRIAL"/>
    <property type="match status" value="1"/>
</dbReference>
<evidence type="ECO:0000256" key="12">
    <source>
        <dbReference type="ARBA" id="ARBA00031778"/>
    </source>
</evidence>
<evidence type="ECO:0000256" key="15">
    <source>
        <dbReference type="ARBA" id="ARBA00049334"/>
    </source>
</evidence>
<gene>
    <name evidence="19" type="primary">LOC107272779</name>
</gene>
<keyword evidence="10" id="KW-0408">Iron</keyword>
<evidence type="ECO:0000256" key="13">
    <source>
        <dbReference type="ARBA" id="ARBA00032283"/>
    </source>
</evidence>
<evidence type="ECO:0000259" key="16">
    <source>
        <dbReference type="Pfam" id="PF02668"/>
    </source>
</evidence>
<dbReference type="GO" id="GO:0046872">
    <property type="term" value="F:metal ion binding"/>
    <property type="evidence" value="ECO:0007669"/>
    <property type="project" value="UniProtKB-KW"/>
</dbReference>
<keyword evidence="9" id="KW-0560">Oxidoreductase</keyword>
<evidence type="ECO:0000256" key="9">
    <source>
        <dbReference type="ARBA" id="ARBA00023002"/>
    </source>
</evidence>
<comment type="similarity">
    <text evidence="4">Belongs to the gamma-BBH/TMLD family.</text>
</comment>
<dbReference type="InterPro" id="IPR042098">
    <property type="entry name" value="TauD-like_sf"/>
</dbReference>
<comment type="cofactor">
    <cofactor evidence="2">
        <name>L-ascorbate</name>
        <dbReference type="ChEBI" id="CHEBI:38290"/>
    </cofactor>
</comment>
<comment type="function">
    <text evidence="14">Converts trimethyllysine (TML) into hydroxytrimethyllysine (HTML).</text>
</comment>
<evidence type="ECO:0000256" key="10">
    <source>
        <dbReference type="ARBA" id="ARBA00023004"/>
    </source>
</evidence>
<dbReference type="PANTHER" id="PTHR10696">
    <property type="entry name" value="GAMMA-BUTYROBETAINE HYDROXYLASE-RELATED"/>
    <property type="match status" value="1"/>
</dbReference>
<dbReference type="InterPro" id="IPR003819">
    <property type="entry name" value="TauD/TfdA-like"/>
</dbReference>
<dbReference type="InterPro" id="IPR038492">
    <property type="entry name" value="GBBH-like_N_sf"/>
</dbReference>
<evidence type="ECO:0000256" key="4">
    <source>
        <dbReference type="ARBA" id="ARBA00008654"/>
    </source>
</evidence>